<accession>A0A0V1H508</accession>
<dbReference type="OrthoDB" id="5920717at2759"/>
<keyword evidence="3" id="KW-1185">Reference proteome</keyword>
<keyword evidence="1" id="KW-0472">Membrane</keyword>
<dbReference type="AlphaFoldDB" id="A0A0V1H508"/>
<proteinExistence type="predicted"/>
<evidence type="ECO:0000256" key="1">
    <source>
        <dbReference type="SAM" id="Phobius"/>
    </source>
</evidence>
<sequence>MYEFIWHSYSVRFLKFNPSDEVAEWLRRWTANPLGFPRVGSNPILVGFRNIIQNTSSTFDILKFYYLNYLTNLNHFVFKPVFSIVNIVFALLYFVAHEIVKYDS</sequence>
<name>A0A0V1H508_9BILA</name>
<feature type="transmembrane region" description="Helical" evidence="1">
    <location>
        <begin position="76"/>
        <end position="96"/>
    </location>
</feature>
<organism evidence="2 3">
    <name type="scientific">Trichinella zimbabwensis</name>
    <dbReference type="NCBI Taxonomy" id="268475"/>
    <lineage>
        <taxon>Eukaryota</taxon>
        <taxon>Metazoa</taxon>
        <taxon>Ecdysozoa</taxon>
        <taxon>Nematoda</taxon>
        <taxon>Enoplea</taxon>
        <taxon>Dorylaimia</taxon>
        <taxon>Trichinellida</taxon>
        <taxon>Trichinellidae</taxon>
        <taxon>Trichinella</taxon>
    </lineage>
</organism>
<dbReference type="Proteomes" id="UP000055024">
    <property type="component" value="Unassembled WGS sequence"/>
</dbReference>
<evidence type="ECO:0000313" key="3">
    <source>
        <dbReference type="Proteomes" id="UP000055024"/>
    </source>
</evidence>
<protein>
    <submittedName>
        <fullName evidence="2">Uncharacterized protein</fullName>
    </submittedName>
</protein>
<evidence type="ECO:0000313" key="2">
    <source>
        <dbReference type="EMBL" id="KRZ05204.1"/>
    </source>
</evidence>
<comment type="caution">
    <text evidence="2">The sequence shown here is derived from an EMBL/GenBank/DDBJ whole genome shotgun (WGS) entry which is preliminary data.</text>
</comment>
<gene>
    <name evidence="2" type="ORF">T11_6146</name>
</gene>
<keyword evidence="1" id="KW-1133">Transmembrane helix</keyword>
<keyword evidence="1" id="KW-0812">Transmembrane</keyword>
<reference evidence="2 3" key="1">
    <citation type="submission" date="2015-01" db="EMBL/GenBank/DDBJ databases">
        <title>Evolution of Trichinella species and genotypes.</title>
        <authorList>
            <person name="Korhonen P.K."/>
            <person name="Edoardo P."/>
            <person name="Giuseppe L.R."/>
            <person name="Gasser R.B."/>
        </authorList>
    </citation>
    <scope>NUCLEOTIDE SEQUENCE [LARGE SCALE GENOMIC DNA]</scope>
    <source>
        <strain evidence="2">ISS1029</strain>
    </source>
</reference>
<dbReference type="EMBL" id="JYDP01000144">
    <property type="protein sequence ID" value="KRZ05204.1"/>
    <property type="molecule type" value="Genomic_DNA"/>
</dbReference>